<evidence type="ECO:0000313" key="2">
    <source>
        <dbReference type="Proteomes" id="UP000320762"/>
    </source>
</evidence>
<dbReference type="Gene3D" id="3.40.50.720">
    <property type="entry name" value="NAD(P)-binding Rossmann-like Domain"/>
    <property type="match status" value="1"/>
</dbReference>
<dbReference type="Proteomes" id="UP000320762">
    <property type="component" value="Unassembled WGS sequence"/>
</dbReference>
<gene>
    <name evidence="1" type="ORF">BD626DRAFT_408557</name>
</gene>
<reference evidence="1 2" key="1">
    <citation type="journal article" date="2019" name="New Phytol.">
        <title>Comparative genomics reveals unique wood-decay strategies and fruiting body development in the Schizophyllaceae.</title>
        <authorList>
            <person name="Almasi E."/>
            <person name="Sahu N."/>
            <person name="Krizsan K."/>
            <person name="Balint B."/>
            <person name="Kovacs G.M."/>
            <person name="Kiss B."/>
            <person name="Cseklye J."/>
            <person name="Drula E."/>
            <person name="Henrissat B."/>
            <person name="Nagy I."/>
            <person name="Chovatia M."/>
            <person name="Adam C."/>
            <person name="LaButti K."/>
            <person name="Lipzen A."/>
            <person name="Riley R."/>
            <person name="Grigoriev I.V."/>
            <person name="Nagy L.G."/>
        </authorList>
    </citation>
    <scope>NUCLEOTIDE SEQUENCE [LARGE SCALE GENOMIC DNA]</scope>
    <source>
        <strain evidence="1 2">NL-1724</strain>
    </source>
</reference>
<dbReference type="InterPro" id="IPR036291">
    <property type="entry name" value="NAD(P)-bd_dom_sf"/>
</dbReference>
<evidence type="ECO:0000313" key="1">
    <source>
        <dbReference type="EMBL" id="TRM59819.1"/>
    </source>
</evidence>
<name>A0A550C4T3_9AGAR</name>
<organism evidence="1 2">
    <name type="scientific">Schizophyllum amplum</name>
    <dbReference type="NCBI Taxonomy" id="97359"/>
    <lineage>
        <taxon>Eukaryota</taxon>
        <taxon>Fungi</taxon>
        <taxon>Dikarya</taxon>
        <taxon>Basidiomycota</taxon>
        <taxon>Agaricomycotina</taxon>
        <taxon>Agaricomycetes</taxon>
        <taxon>Agaricomycetidae</taxon>
        <taxon>Agaricales</taxon>
        <taxon>Schizophyllaceae</taxon>
        <taxon>Schizophyllum</taxon>
    </lineage>
</organism>
<dbReference type="SUPFAM" id="SSF51735">
    <property type="entry name" value="NAD(P)-binding Rossmann-fold domains"/>
    <property type="match status" value="1"/>
</dbReference>
<sequence length="268" mass="29139">MHVILTGATGTIGLPVLHRCLSTPDITRLSVLSRRPFELPTGPTANVSDPAYDISKAEIIVHTDYTRYPVELLDRLRGAQAVIWAQGVSQSEVPKDIYTQITYDAPLAAAKAFSSLPSSPPFTFVYVSGEGADPTEKTWTLFGKVKGRAERELLALADTLKADAPATSSPLLRAFNVRPAGVMPGRLYPHAERDRPWSYRYIFPLMMPAVRFLAPSMMSPTDEIATVLVDLALGNIPDEFKVEGDEGGRTIASGAMRRWAALRGVVGA</sequence>
<protein>
    <recommendedName>
        <fullName evidence="3">NAD(P)-binding domain-containing protein</fullName>
    </recommendedName>
</protein>
<dbReference type="PANTHER" id="PTHR14097">
    <property type="entry name" value="OXIDOREDUCTASE HTATIP2"/>
    <property type="match status" value="1"/>
</dbReference>
<keyword evidence="2" id="KW-1185">Reference proteome</keyword>
<dbReference type="OrthoDB" id="9975943at2759"/>
<dbReference type="STRING" id="97359.A0A550C4T3"/>
<comment type="caution">
    <text evidence="1">The sequence shown here is derived from an EMBL/GenBank/DDBJ whole genome shotgun (WGS) entry which is preliminary data.</text>
</comment>
<dbReference type="EMBL" id="VDMD01000025">
    <property type="protein sequence ID" value="TRM59819.1"/>
    <property type="molecule type" value="Genomic_DNA"/>
</dbReference>
<dbReference type="PANTHER" id="PTHR14097:SF8">
    <property type="entry name" value="NAD(P)-BINDING DOMAIN-CONTAINING PROTEIN"/>
    <property type="match status" value="1"/>
</dbReference>
<evidence type="ECO:0008006" key="3">
    <source>
        <dbReference type="Google" id="ProtNLM"/>
    </source>
</evidence>
<proteinExistence type="predicted"/>
<dbReference type="AlphaFoldDB" id="A0A550C4T3"/>
<accession>A0A550C4T3</accession>